<evidence type="ECO:0000256" key="6">
    <source>
        <dbReference type="ARBA" id="ARBA00022837"/>
    </source>
</evidence>
<dbReference type="SUPFAM" id="SSF47050">
    <property type="entry name" value="VHP, Villin headpiece domain"/>
    <property type="match status" value="1"/>
</dbReference>
<keyword evidence="6" id="KW-0106">Calcium</keyword>
<evidence type="ECO:0000256" key="7">
    <source>
        <dbReference type="ARBA" id="ARBA00023203"/>
    </source>
</evidence>
<dbReference type="CDD" id="cd11292">
    <property type="entry name" value="gelsolin_S3_like"/>
    <property type="match status" value="1"/>
</dbReference>
<dbReference type="SUPFAM" id="SSF55753">
    <property type="entry name" value="Actin depolymerizing proteins"/>
    <property type="match status" value="6"/>
</dbReference>
<dbReference type="CDD" id="cd11289">
    <property type="entry name" value="gelsolin_S2_like"/>
    <property type="match status" value="1"/>
</dbReference>
<dbReference type="InterPro" id="IPR036886">
    <property type="entry name" value="Villin_headpiece_dom_sf"/>
</dbReference>
<keyword evidence="7" id="KW-0009">Actin-binding</keyword>
<keyword evidence="4" id="KW-0963">Cytoplasm</keyword>
<comment type="similarity">
    <text evidence="2">Belongs to the villin/gelsolin family.</text>
</comment>
<dbReference type="SMART" id="SM00262">
    <property type="entry name" value="GEL"/>
    <property type="match status" value="6"/>
</dbReference>
<dbReference type="FunFam" id="3.40.20.10:FF:000039">
    <property type="entry name" value="Villin-4"/>
    <property type="match status" value="1"/>
</dbReference>
<keyword evidence="5" id="KW-0677">Repeat</keyword>
<protein>
    <submittedName>
        <fullName evidence="12">Villin-3-like</fullName>
    </submittedName>
</protein>
<dbReference type="InterPro" id="IPR007123">
    <property type="entry name" value="Gelsolin-like_dom"/>
</dbReference>
<comment type="subcellular location">
    <subcellularLocation>
        <location evidence="1">Cytoplasm</location>
        <location evidence="1">Cytoskeleton</location>
    </subcellularLocation>
</comment>
<dbReference type="PANTHER" id="PTHR11977:SF51">
    <property type="entry name" value="PROTEIN FLIGHTLESS-1 HOMOLOG"/>
    <property type="match status" value="1"/>
</dbReference>
<dbReference type="CDD" id="cd11291">
    <property type="entry name" value="gelsolin_S6_like"/>
    <property type="match status" value="1"/>
</dbReference>
<feature type="compositionally biased region" description="Polar residues" evidence="9">
    <location>
        <begin position="808"/>
        <end position="822"/>
    </location>
</feature>
<dbReference type="GO" id="GO:0051014">
    <property type="term" value="P:actin filament severing"/>
    <property type="evidence" value="ECO:0007669"/>
    <property type="project" value="TreeGrafter"/>
</dbReference>
<evidence type="ECO:0000313" key="11">
    <source>
        <dbReference type="Proteomes" id="UP000504608"/>
    </source>
</evidence>
<dbReference type="GeneID" id="111481568"/>
<dbReference type="CDD" id="cd11293">
    <property type="entry name" value="gelsolin_S4_like"/>
    <property type="match status" value="1"/>
</dbReference>
<organism evidence="11 12">
    <name type="scientific">Cucurbita maxima</name>
    <name type="common">Pumpkin</name>
    <name type="synonym">Winter squash</name>
    <dbReference type="NCBI Taxonomy" id="3661"/>
    <lineage>
        <taxon>Eukaryota</taxon>
        <taxon>Viridiplantae</taxon>
        <taxon>Streptophyta</taxon>
        <taxon>Embryophyta</taxon>
        <taxon>Tracheophyta</taxon>
        <taxon>Spermatophyta</taxon>
        <taxon>Magnoliopsida</taxon>
        <taxon>eudicotyledons</taxon>
        <taxon>Gunneridae</taxon>
        <taxon>Pentapetalae</taxon>
        <taxon>rosids</taxon>
        <taxon>fabids</taxon>
        <taxon>Cucurbitales</taxon>
        <taxon>Cucurbitaceae</taxon>
        <taxon>Cucurbiteae</taxon>
        <taxon>Cucurbita</taxon>
    </lineage>
</organism>
<dbReference type="PROSITE" id="PS51089">
    <property type="entry name" value="HP"/>
    <property type="match status" value="1"/>
</dbReference>
<dbReference type="FunFam" id="3.40.20.10:FF:000028">
    <property type="entry name" value="Villin-like 1"/>
    <property type="match status" value="1"/>
</dbReference>
<reference evidence="12" key="1">
    <citation type="submission" date="2025-08" db="UniProtKB">
        <authorList>
            <consortium name="RefSeq"/>
        </authorList>
    </citation>
    <scope>IDENTIFICATION</scope>
    <source>
        <tissue evidence="12">Young leaves</tissue>
    </source>
</reference>
<dbReference type="KEGG" id="cmax:111481568"/>
<evidence type="ECO:0000256" key="2">
    <source>
        <dbReference type="ARBA" id="ARBA00008418"/>
    </source>
</evidence>
<gene>
    <name evidence="12" type="primary">LOC111481568</name>
</gene>
<evidence type="ECO:0000256" key="4">
    <source>
        <dbReference type="ARBA" id="ARBA00022490"/>
    </source>
</evidence>
<dbReference type="InterPro" id="IPR007122">
    <property type="entry name" value="Villin/Gelsolin"/>
</dbReference>
<proteinExistence type="inferred from homology"/>
<dbReference type="RefSeq" id="XP_022982830.1">
    <property type="nucleotide sequence ID" value="XM_023127062.1"/>
</dbReference>
<dbReference type="GO" id="GO:0005856">
    <property type="term" value="C:cytoskeleton"/>
    <property type="evidence" value="ECO:0007669"/>
    <property type="project" value="UniProtKB-SubCell"/>
</dbReference>
<dbReference type="Gene3D" id="1.10.950.10">
    <property type="entry name" value="Villin headpiece domain"/>
    <property type="match status" value="1"/>
</dbReference>
<dbReference type="AlphaFoldDB" id="A0A6J1J3Y3"/>
<dbReference type="Proteomes" id="UP000504608">
    <property type="component" value="Unplaced"/>
</dbReference>
<dbReference type="FunFam" id="3.40.20.10:FF:000002">
    <property type="entry name" value="Gelsolin"/>
    <property type="match status" value="1"/>
</dbReference>
<name>A0A6J1J3Y3_CUCMA</name>
<accession>A0A6J1J3Y3</accession>
<dbReference type="CDD" id="cd11290">
    <property type="entry name" value="gelsolin_S1_like"/>
    <property type="match status" value="1"/>
</dbReference>
<dbReference type="GO" id="GO:0007015">
    <property type="term" value="P:actin filament organization"/>
    <property type="evidence" value="ECO:0007669"/>
    <property type="project" value="UniProtKB-ARBA"/>
</dbReference>
<feature type="compositionally biased region" description="Polar residues" evidence="9">
    <location>
        <begin position="784"/>
        <end position="794"/>
    </location>
</feature>
<dbReference type="InterPro" id="IPR003128">
    <property type="entry name" value="Villin_headpiece"/>
</dbReference>
<dbReference type="PRINTS" id="PR00597">
    <property type="entry name" value="GELSOLIN"/>
</dbReference>
<dbReference type="GO" id="GO:0051015">
    <property type="term" value="F:actin filament binding"/>
    <property type="evidence" value="ECO:0007669"/>
    <property type="project" value="InterPro"/>
</dbReference>
<evidence type="ECO:0000256" key="5">
    <source>
        <dbReference type="ARBA" id="ARBA00022737"/>
    </source>
</evidence>
<dbReference type="CDD" id="cd11288">
    <property type="entry name" value="gelsolin_S5_like"/>
    <property type="match status" value="1"/>
</dbReference>
<dbReference type="Gene3D" id="3.40.20.10">
    <property type="entry name" value="Severin"/>
    <property type="match status" value="6"/>
</dbReference>
<sequence>MSSSAKALDPAFQAVGQRVGTEIWRIENFQPVPLPKSDYGKFYMGDSYIILQTSQGKGGSYLYDIHFWIGRDTSQDESGTAAIKTVELDASLGGRAVQHREIQGHESEKFLSYFKPCIIPLEGGVASGFKKPEEEQFETRLYVCRGKRVIRMKQVPFARSSLNHDDVFILDTENKIFQFNGANSNIQERAKALEVVQFLKDKNHEGKCDVAIVDDGKLDTESDSGEFWVLFGGFAPIGKKIASEDDIIPESTPAKLHSIDGGEVKVVDGELSKSLLENNKCYLLDCGAEVFVWVGRVTQVEERKAAIQVAEEFIASQNRPKATRVTRVIQGYETHSFKSNFESWPVGSATTGAEEGRGKVAALLKQQGLGLKGLSKSAPVNEEVPPLLEGGGKMEVWRINGSAKTPLPEEDIGKFYCGDCYIILYTYHSGERKEDYFLCSWFGKDSIEEDQKMATRLTNTMFNSLKGRPVQGRIFEGKEPPQFIALFQPFVVLKGGLSSSYKKVIADKALADETYTADSVALIRISQTSIHNNKAVQVEAVATSLNSTECFILQSGSSVFSWHGNQSTFEQQQLAAKVAEFLKPGATVKHAKEGTESSTFWFPLGGKQSYNSKKVSQDIVRDPHLYAFSFSQGKFQVEEIYNFSQDDLLTEDILILDTQAEVFIWIGHSVDPKEKQNAWEIGQKYVEMAACLEGLSPNVPLYKVSEGNEPCFFTTYFSWDYSKAIVQGNSFQKKVTLLFGIGHTVEEKSNGNQGGGPTQRASALAALSSAFNPSADKSTHLSPDKSNGSSQGSGPRQRAEALAALTSAFKSSPANTSSTSRVSGRGKGSQRAAAVAALSSVLTAEKKKANDSSPPPESNVPAEQIENPEEVLDLKERWETTPVSKNYSDEADVNQEGLQEENGSLAVFSYDRLKARSDNPVTGIDLKKREAYLSDEEFQTVFGTTKEVFYKLPKWKQDMQKKKADLF</sequence>
<feature type="region of interest" description="Disordered" evidence="9">
    <location>
        <begin position="772"/>
        <end position="867"/>
    </location>
</feature>
<evidence type="ECO:0000256" key="3">
    <source>
        <dbReference type="ARBA" id="ARBA00022467"/>
    </source>
</evidence>
<evidence type="ECO:0000259" key="10">
    <source>
        <dbReference type="PROSITE" id="PS51089"/>
    </source>
</evidence>
<feature type="domain" description="HP" evidence="10">
    <location>
        <begin position="902"/>
        <end position="967"/>
    </location>
</feature>
<evidence type="ECO:0000256" key="9">
    <source>
        <dbReference type="SAM" id="MobiDB-lite"/>
    </source>
</evidence>
<evidence type="ECO:0000256" key="8">
    <source>
        <dbReference type="ARBA" id="ARBA00023212"/>
    </source>
</evidence>
<keyword evidence="8" id="KW-0206">Cytoskeleton</keyword>
<dbReference type="GO" id="GO:0051693">
    <property type="term" value="P:actin filament capping"/>
    <property type="evidence" value="ECO:0007669"/>
    <property type="project" value="UniProtKB-KW"/>
</dbReference>
<dbReference type="Pfam" id="PF02209">
    <property type="entry name" value="VHP"/>
    <property type="match status" value="1"/>
</dbReference>
<keyword evidence="3" id="KW-0117">Actin capping</keyword>
<dbReference type="SMART" id="SM00153">
    <property type="entry name" value="VHP"/>
    <property type="match status" value="1"/>
</dbReference>
<dbReference type="Pfam" id="PF00626">
    <property type="entry name" value="Gelsolin"/>
    <property type="match status" value="6"/>
</dbReference>
<dbReference type="FunFam" id="3.40.20.10:FF:000038">
    <property type="entry name" value="Villin-like 1"/>
    <property type="match status" value="1"/>
</dbReference>
<evidence type="ECO:0000313" key="12">
    <source>
        <dbReference type="RefSeq" id="XP_022982830.1"/>
    </source>
</evidence>
<dbReference type="OrthoDB" id="6375767at2759"/>
<keyword evidence="11" id="KW-1185">Reference proteome</keyword>
<dbReference type="PANTHER" id="PTHR11977">
    <property type="entry name" value="VILLIN"/>
    <property type="match status" value="1"/>
</dbReference>
<dbReference type="FunFam" id="3.40.20.10:FF:000001">
    <property type="entry name" value="Gelsolin"/>
    <property type="match status" value="1"/>
</dbReference>
<feature type="compositionally biased region" description="Low complexity" evidence="9">
    <location>
        <begin position="832"/>
        <end position="842"/>
    </location>
</feature>
<dbReference type="InterPro" id="IPR029006">
    <property type="entry name" value="ADF-H/Gelsolin-like_dom_sf"/>
</dbReference>
<evidence type="ECO:0000256" key="1">
    <source>
        <dbReference type="ARBA" id="ARBA00004245"/>
    </source>
</evidence>